<reference evidence="2 3" key="1">
    <citation type="submission" date="2018-11" db="EMBL/GenBank/DDBJ databases">
        <title>Genome sequence and assembly of Colletotrichum spinosum.</title>
        <authorList>
            <person name="Gan P."/>
            <person name="Shirasu K."/>
        </authorList>
    </citation>
    <scope>NUCLEOTIDE SEQUENCE [LARGE SCALE GENOMIC DNA]</scope>
    <source>
        <strain evidence="2 3">CBS 515.97</strain>
    </source>
</reference>
<evidence type="ECO:0000313" key="2">
    <source>
        <dbReference type="EMBL" id="TDZ31417.1"/>
    </source>
</evidence>
<name>A0A4R8PZI8_9PEZI</name>
<feature type="compositionally biased region" description="Polar residues" evidence="1">
    <location>
        <begin position="34"/>
        <end position="48"/>
    </location>
</feature>
<feature type="compositionally biased region" description="Acidic residues" evidence="1">
    <location>
        <begin position="134"/>
        <end position="153"/>
    </location>
</feature>
<feature type="compositionally biased region" description="Basic and acidic residues" evidence="1">
    <location>
        <begin position="180"/>
        <end position="190"/>
    </location>
</feature>
<feature type="compositionally biased region" description="Basic and acidic residues" evidence="1">
    <location>
        <begin position="300"/>
        <end position="313"/>
    </location>
</feature>
<accession>A0A4R8PZI8</accession>
<evidence type="ECO:0000256" key="1">
    <source>
        <dbReference type="SAM" id="MobiDB-lite"/>
    </source>
</evidence>
<organism evidence="2 3">
    <name type="scientific">Colletotrichum spinosum</name>
    <dbReference type="NCBI Taxonomy" id="1347390"/>
    <lineage>
        <taxon>Eukaryota</taxon>
        <taxon>Fungi</taxon>
        <taxon>Dikarya</taxon>
        <taxon>Ascomycota</taxon>
        <taxon>Pezizomycotina</taxon>
        <taxon>Sordariomycetes</taxon>
        <taxon>Hypocreomycetidae</taxon>
        <taxon>Glomerellales</taxon>
        <taxon>Glomerellaceae</taxon>
        <taxon>Colletotrichum</taxon>
        <taxon>Colletotrichum orbiculare species complex</taxon>
    </lineage>
</organism>
<dbReference type="AlphaFoldDB" id="A0A4R8PZI8"/>
<dbReference type="Proteomes" id="UP000295083">
    <property type="component" value="Unassembled WGS sequence"/>
</dbReference>
<keyword evidence="3" id="KW-1185">Reference proteome</keyword>
<dbReference type="EMBL" id="QAPG01000105">
    <property type="protein sequence ID" value="TDZ31417.1"/>
    <property type="molecule type" value="Genomic_DNA"/>
</dbReference>
<gene>
    <name evidence="2" type="ORF">C8035_v005972</name>
</gene>
<feature type="region of interest" description="Disordered" evidence="1">
    <location>
        <begin position="1"/>
        <end position="190"/>
    </location>
</feature>
<feature type="compositionally biased region" description="Polar residues" evidence="1">
    <location>
        <begin position="163"/>
        <end position="176"/>
    </location>
</feature>
<proteinExistence type="predicted"/>
<feature type="region of interest" description="Disordered" evidence="1">
    <location>
        <begin position="294"/>
        <end position="313"/>
    </location>
</feature>
<feature type="compositionally biased region" description="Basic and acidic residues" evidence="1">
    <location>
        <begin position="1"/>
        <end position="30"/>
    </location>
</feature>
<sequence length="313" mass="35240">MGSSKRNADGKPTSERPRTAESREQDHENLPRPGSNSLITIPSTQPSDAQAKEVVSSDGVAIPETPLKHHRPPGESDSPAEGQEVVTDTPLKHVQTTDPDSSFEHSQIVRDTPSRRPSRASSRQFRQGRRSEPDPIESDTSQEDSPEAISSEDDPWRTDFTQEDQPQARLTPQQPNKAIDPLRDPFFRVDDRRPDGSYRCPHAVVVPCFCPGTAPAEGVPCGNCTSEAPPCPVSRVLRWADSERLEKELYRERRRQRGYIGFERQWEEALARAHGRKEEETWRREEAERARWAARQAARAAREAESDGGELPR</sequence>
<protein>
    <submittedName>
        <fullName evidence="2">Uncharacterized protein</fullName>
    </submittedName>
</protein>
<comment type="caution">
    <text evidence="2">The sequence shown here is derived from an EMBL/GenBank/DDBJ whole genome shotgun (WGS) entry which is preliminary data.</text>
</comment>
<evidence type="ECO:0000313" key="3">
    <source>
        <dbReference type="Proteomes" id="UP000295083"/>
    </source>
</evidence>